<dbReference type="PROSITE" id="PS51186">
    <property type="entry name" value="GNAT"/>
    <property type="match status" value="1"/>
</dbReference>
<dbReference type="InterPro" id="IPR000182">
    <property type="entry name" value="GNAT_dom"/>
</dbReference>
<evidence type="ECO:0000256" key="1">
    <source>
        <dbReference type="ARBA" id="ARBA00022679"/>
    </source>
</evidence>
<dbReference type="RefSeq" id="WP_328958488.1">
    <property type="nucleotide sequence ID" value="NZ_CP108110.1"/>
</dbReference>
<accession>A0ABZ1UCM6</accession>
<feature type="region of interest" description="Disordered" evidence="3">
    <location>
        <begin position="1"/>
        <end position="31"/>
    </location>
</feature>
<evidence type="ECO:0000256" key="3">
    <source>
        <dbReference type="SAM" id="MobiDB-lite"/>
    </source>
</evidence>
<sequence>MPTTSTTPPAEHRPAERRTTPPPPGGWTVDAPTGADFAAWRELFRGYCEFYRVPMPEEKAELVWSWLTDPAHELDGLLVRDTDGTPVGLAHYRPFVRPLHGAVAGFLDDLFVAPAARGTGAVDLLLARLRVIAAERGWNTVRWITADDNHRARSKYDQVATRTMFVTYDMPPADA</sequence>
<keyword evidence="1" id="KW-0808">Transferase</keyword>
<dbReference type="EMBL" id="CP108110">
    <property type="protein sequence ID" value="WUQ87934.1"/>
    <property type="molecule type" value="Genomic_DNA"/>
</dbReference>
<evidence type="ECO:0000259" key="4">
    <source>
        <dbReference type="PROSITE" id="PS51186"/>
    </source>
</evidence>
<dbReference type="SUPFAM" id="SSF55729">
    <property type="entry name" value="Acyl-CoA N-acyltransferases (Nat)"/>
    <property type="match status" value="1"/>
</dbReference>
<evidence type="ECO:0000313" key="6">
    <source>
        <dbReference type="Proteomes" id="UP001432222"/>
    </source>
</evidence>
<dbReference type="Gene3D" id="3.40.630.30">
    <property type="match status" value="1"/>
</dbReference>
<protein>
    <submittedName>
        <fullName evidence="5">GNAT family N-acetyltransferase</fullName>
    </submittedName>
</protein>
<dbReference type="CDD" id="cd04301">
    <property type="entry name" value="NAT_SF"/>
    <property type="match status" value="1"/>
</dbReference>
<dbReference type="Pfam" id="PF00583">
    <property type="entry name" value="Acetyltransf_1"/>
    <property type="match status" value="1"/>
</dbReference>
<keyword evidence="6" id="KW-1185">Reference proteome</keyword>
<evidence type="ECO:0000256" key="2">
    <source>
        <dbReference type="ARBA" id="ARBA00023315"/>
    </source>
</evidence>
<proteinExistence type="predicted"/>
<organism evidence="5 6">
    <name type="scientific">Kitasatospora purpeofusca</name>
    <dbReference type="NCBI Taxonomy" id="67352"/>
    <lineage>
        <taxon>Bacteria</taxon>
        <taxon>Bacillati</taxon>
        <taxon>Actinomycetota</taxon>
        <taxon>Actinomycetes</taxon>
        <taxon>Kitasatosporales</taxon>
        <taxon>Streptomycetaceae</taxon>
        <taxon>Kitasatospora</taxon>
    </lineage>
</organism>
<feature type="domain" description="N-acetyltransferase" evidence="4">
    <location>
        <begin position="35"/>
        <end position="175"/>
    </location>
</feature>
<reference evidence="5" key="1">
    <citation type="submission" date="2022-10" db="EMBL/GenBank/DDBJ databases">
        <title>The complete genomes of actinobacterial strains from the NBC collection.</title>
        <authorList>
            <person name="Joergensen T.S."/>
            <person name="Alvarez Arevalo M."/>
            <person name="Sterndorff E.B."/>
            <person name="Faurdal D."/>
            <person name="Vuksanovic O."/>
            <person name="Mourched A.-S."/>
            <person name="Charusanti P."/>
            <person name="Shaw S."/>
            <person name="Blin K."/>
            <person name="Weber T."/>
        </authorList>
    </citation>
    <scope>NUCLEOTIDE SEQUENCE</scope>
    <source>
        <strain evidence="5">NBC_00222</strain>
    </source>
</reference>
<dbReference type="Proteomes" id="UP001432222">
    <property type="component" value="Chromosome"/>
</dbReference>
<name>A0ABZ1UCM6_9ACTN</name>
<evidence type="ECO:0000313" key="5">
    <source>
        <dbReference type="EMBL" id="WUQ87934.1"/>
    </source>
</evidence>
<dbReference type="PANTHER" id="PTHR43877">
    <property type="entry name" value="AMINOALKYLPHOSPHONATE N-ACETYLTRANSFERASE-RELATED-RELATED"/>
    <property type="match status" value="1"/>
</dbReference>
<dbReference type="InterPro" id="IPR050832">
    <property type="entry name" value="Bact_Acetyltransf"/>
</dbReference>
<keyword evidence="2" id="KW-0012">Acyltransferase</keyword>
<feature type="compositionally biased region" description="Basic and acidic residues" evidence="3">
    <location>
        <begin position="10"/>
        <end position="19"/>
    </location>
</feature>
<dbReference type="InterPro" id="IPR016181">
    <property type="entry name" value="Acyl_CoA_acyltransferase"/>
</dbReference>
<gene>
    <name evidence="5" type="ORF">OHA16_36095</name>
</gene>